<evidence type="ECO:0000313" key="4">
    <source>
        <dbReference type="Proteomes" id="UP000070533"/>
    </source>
</evidence>
<feature type="signal peptide" evidence="1">
    <location>
        <begin position="1"/>
        <end position="25"/>
    </location>
</feature>
<keyword evidence="4" id="KW-1185">Reference proteome</keyword>
<comment type="caution">
    <text evidence="3">The sequence shown here is derived from an EMBL/GenBank/DDBJ whole genome shotgun (WGS) entry which is preliminary data.</text>
</comment>
<evidence type="ECO:0000259" key="2">
    <source>
        <dbReference type="Pfam" id="PF13944"/>
    </source>
</evidence>
<evidence type="ECO:0000313" key="3">
    <source>
        <dbReference type="EMBL" id="KXA38809.1"/>
    </source>
</evidence>
<dbReference type="STRING" id="28128.HMPREF3226_01441"/>
<name>A0A133Q7G7_9BACT</name>
<dbReference type="AlphaFoldDB" id="A0A133Q7G7"/>
<dbReference type="EMBL" id="LRQG01000105">
    <property type="protein sequence ID" value="KXA38809.1"/>
    <property type="molecule type" value="Genomic_DNA"/>
</dbReference>
<keyword evidence="1" id="KW-0732">Signal</keyword>
<evidence type="ECO:0000256" key="1">
    <source>
        <dbReference type="SAM" id="SignalP"/>
    </source>
</evidence>
<proteinExistence type="predicted"/>
<sequence>MKRKKFIVFALVAAVILGFSSCSKDNDEPKDEISGAYKGTVELSVGAMASYKAENLTYVLKASGNNTIDLMVPQETYTNTVMGDLTLGSYTIKGLEYDAAKKSYIKDYSKDGLEVTFKCQKDGVTTINKPYKFKSGNIVVTLNGKGGVVVQNDYKFEGSMPFPITEKFIGKK</sequence>
<dbReference type="OrthoDB" id="1057845at2"/>
<dbReference type="Gene3D" id="2.40.128.350">
    <property type="match status" value="1"/>
</dbReference>
<gene>
    <name evidence="3" type="ORF">HMPREF3226_01441</name>
</gene>
<dbReference type="PROSITE" id="PS51257">
    <property type="entry name" value="PROKAR_LIPOPROTEIN"/>
    <property type="match status" value="1"/>
</dbReference>
<dbReference type="Proteomes" id="UP000070533">
    <property type="component" value="Unassembled WGS sequence"/>
</dbReference>
<dbReference type="InterPro" id="IPR024311">
    <property type="entry name" value="Lipocalin-like"/>
</dbReference>
<feature type="domain" description="Lipocalin-like" evidence="2">
    <location>
        <begin position="34"/>
        <end position="171"/>
    </location>
</feature>
<organism evidence="3 4">
    <name type="scientific">Prevotella corporis</name>
    <dbReference type="NCBI Taxonomy" id="28128"/>
    <lineage>
        <taxon>Bacteria</taxon>
        <taxon>Pseudomonadati</taxon>
        <taxon>Bacteroidota</taxon>
        <taxon>Bacteroidia</taxon>
        <taxon>Bacteroidales</taxon>
        <taxon>Prevotellaceae</taxon>
        <taxon>Prevotella</taxon>
    </lineage>
</organism>
<accession>A0A133Q7G7</accession>
<dbReference type="PATRIC" id="fig|28128.5.peg.1473"/>
<dbReference type="RefSeq" id="WP_025877850.1">
    <property type="nucleotide sequence ID" value="NZ_BAAAXP010000008.1"/>
</dbReference>
<reference evidence="4" key="1">
    <citation type="submission" date="2016-01" db="EMBL/GenBank/DDBJ databases">
        <authorList>
            <person name="Mitreva M."/>
            <person name="Pepin K.H."/>
            <person name="Mihindukulasuriya K.A."/>
            <person name="Fulton R."/>
            <person name="Fronick C."/>
            <person name="O'Laughlin M."/>
            <person name="Miner T."/>
            <person name="Herter B."/>
            <person name="Rosa B.A."/>
            <person name="Cordes M."/>
            <person name="Tomlinson C."/>
            <person name="Wollam A."/>
            <person name="Palsikar V.B."/>
            <person name="Mardis E.R."/>
            <person name="Wilson R.K."/>
        </authorList>
    </citation>
    <scope>NUCLEOTIDE SEQUENCE [LARGE SCALE GENOMIC DNA]</scope>
    <source>
        <strain evidence="4">MJR7716</strain>
    </source>
</reference>
<feature type="chain" id="PRO_5007458702" description="Lipocalin-like domain-containing protein" evidence="1">
    <location>
        <begin position="26"/>
        <end position="172"/>
    </location>
</feature>
<protein>
    <recommendedName>
        <fullName evidence="2">Lipocalin-like domain-containing protein</fullName>
    </recommendedName>
</protein>
<dbReference type="Pfam" id="PF13944">
    <property type="entry name" value="Calycin_like"/>
    <property type="match status" value="1"/>
</dbReference>